<dbReference type="PANTHER" id="PTHR48039">
    <property type="entry name" value="RNA-BINDING MOTIF PROTEIN 14B"/>
    <property type="match status" value="1"/>
</dbReference>
<organism evidence="14 15">
    <name type="scientific">Aureobasidium melanogenum (strain CBS 110374)</name>
    <name type="common">Aureobasidium pullulans var. melanogenum</name>
    <dbReference type="NCBI Taxonomy" id="1043003"/>
    <lineage>
        <taxon>Eukaryota</taxon>
        <taxon>Fungi</taxon>
        <taxon>Dikarya</taxon>
        <taxon>Ascomycota</taxon>
        <taxon>Pezizomycotina</taxon>
        <taxon>Dothideomycetes</taxon>
        <taxon>Dothideomycetidae</taxon>
        <taxon>Dothideales</taxon>
        <taxon>Saccotheciaceae</taxon>
        <taxon>Aureobasidium</taxon>
    </lineage>
</organism>
<evidence type="ECO:0000256" key="12">
    <source>
        <dbReference type="SAM" id="MobiDB-lite"/>
    </source>
</evidence>
<dbReference type="Proteomes" id="UP000030672">
    <property type="component" value="Unassembled WGS sequence"/>
</dbReference>
<dbReference type="GO" id="GO:0042134">
    <property type="term" value="F:rRNA primary transcript binding"/>
    <property type="evidence" value="ECO:0007669"/>
    <property type="project" value="EnsemblFungi"/>
</dbReference>
<keyword evidence="7" id="KW-0539">Nucleus</keyword>
<dbReference type="EMBL" id="KL584844">
    <property type="protein sequence ID" value="KEQ60217.1"/>
    <property type="molecule type" value="Genomic_DNA"/>
</dbReference>
<comment type="similarity">
    <text evidence="2">Belongs to the RRM MRD1 family.</text>
</comment>
<dbReference type="AlphaFoldDB" id="A0A074VRB1"/>
<keyword evidence="6 10" id="KW-0694">RNA-binding</keyword>
<dbReference type="InterPro" id="IPR000504">
    <property type="entry name" value="RRM_dom"/>
</dbReference>
<dbReference type="GO" id="GO:0003729">
    <property type="term" value="F:mRNA binding"/>
    <property type="evidence" value="ECO:0007669"/>
    <property type="project" value="TreeGrafter"/>
</dbReference>
<dbReference type="SMART" id="SM00360">
    <property type="entry name" value="RRM"/>
    <property type="match status" value="5"/>
</dbReference>
<feature type="domain" description="RRM" evidence="13">
    <location>
        <begin position="540"/>
        <end position="623"/>
    </location>
</feature>
<feature type="compositionally biased region" description="Acidic residues" evidence="12">
    <location>
        <begin position="214"/>
        <end position="233"/>
    </location>
</feature>
<feature type="domain" description="RRM" evidence="13">
    <location>
        <begin position="645"/>
        <end position="722"/>
    </location>
</feature>
<dbReference type="RefSeq" id="XP_040877240.1">
    <property type="nucleotide sequence ID" value="XM_041022812.1"/>
</dbReference>
<evidence type="ECO:0000256" key="2">
    <source>
        <dbReference type="ARBA" id="ARBA00008033"/>
    </source>
</evidence>
<evidence type="ECO:0000313" key="14">
    <source>
        <dbReference type="EMBL" id="KEQ60217.1"/>
    </source>
</evidence>
<comment type="subcellular location">
    <subcellularLocation>
        <location evidence="1">Nucleus</location>
    </subcellularLocation>
</comment>
<feature type="compositionally biased region" description="Basic and acidic residues" evidence="12">
    <location>
        <begin position="176"/>
        <end position="186"/>
    </location>
</feature>
<dbReference type="FunFam" id="3.30.70.330:FF:000452">
    <property type="entry name" value="Multiple RNA-binding domain-containing protein 1"/>
    <property type="match status" value="1"/>
</dbReference>
<dbReference type="FunFam" id="3.30.70.330:FF:000459">
    <property type="entry name" value="Multiple RNA-binding domain-containing protein 1"/>
    <property type="match status" value="1"/>
</dbReference>
<feature type="region of interest" description="Disordered" evidence="12">
    <location>
        <begin position="158"/>
        <end position="237"/>
    </location>
</feature>
<evidence type="ECO:0000256" key="5">
    <source>
        <dbReference type="ARBA" id="ARBA00022737"/>
    </source>
</evidence>
<evidence type="ECO:0000256" key="10">
    <source>
        <dbReference type="PROSITE-ProRule" id="PRU00176"/>
    </source>
</evidence>
<keyword evidence="4" id="KW-0698">rRNA processing</keyword>
<dbReference type="PROSITE" id="PS50102">
    <property type="entry name" value="RRM"/>
    <property type="match status" value="5"/>
</dbReference>
<gene>
    <name evidence="14" type="ORF">M437DRAFT_55132</name>
</gene>
<keyword evidence="5" id="KW-0677">Repeat</keyword>
<evidence type="ECO:0000256" key="7">
    <source>
        <dbReference type="ARBA" id="ARBA00023242"/>
    </source>
</evidence>
<feature type="domain" description="RRM" evidence="13">
    <location>
        <begin position="240"/>
        <end position="318"/>
    </location>
</feature>
<dbReference type="Pfam" id="PF00076">
    <property type="entry name" value="RRM_1"/>
    <property type="match status" value="5"/>
</dbReference>
<dbReference type="GeneID" id="63916185"/>
<accession>A0A074VRB1</accession>
<evidence type="ECO:0000313" key="15">
    <source>
        <dbReference type="Proteomes" id="UP000030672"/>
    </source>
</evidence>
<protein>
    <recommendedName>
        <fullName evidence="3">Multiple RNA-binding domain-containing protein 1</fullName>
    </recommendedName>
</protein>
<dbReference type="Gene3D" id="3.30.70.330">
    <property type="match status" value="5"/>
</dbReference>
<evidence type="ECO:0000256" key="8">
    <source>
        <dbReference type="ARBA" id="ARBA00023274"/>
    </source>
</evidence>
<dbReference type="GO" id="GO:0000472">
    <property type="term" value="P:endonucleolytic cleavage to generate mature 5'-end of SSU-rRNA from (SSU-rRNA, 5.8S rRNA, LSU-rRNA)"/>
    <property type="evidence" value="ECO:0007669"/>
    <property type="project" value="EnsemblFungi"/>
</dbReference>
<feature type="domain" description="RRM" evidence="13">
    <location>
        <begin position="6"/>
        <end position="77"/>
    </location>
</feature>
<dbReference type="InterPro" id="IPR012677">
    <property type="entry name" value="Nucleotide-bd_a/b_plait_sf"/>
</dbReference>
<comment type="function">
    <text evidence="9">Involved in pre-rRNA processing.</text>
</comment>
<keyword evidence="15" id="KW-1185">Reference proteome</keyword>
<evidence type="ECO:0000256" key="3">
    <source>
        <dbReference type="ARBA" id="ARBA00013428"/>
    </source>
</evidence>
<feature type="coiled-coil region" evidence="11">
    <location>
        <begin position="717"/>
        <end position="744"/>
    </location>
</feature>
<feature type="domain" description="RRM" evidence="13">
    <location>
        <begin position="423"/>
        <end position="495"/>
    </location>
</feature>
<name>A0A074VRB1_AURM1</name>
<feature type="region of interest" description="Disordered" evidence="12">
    <location>
        <begin position="105"/>
        <end position="133"/>
    </location>
</feature>
<evidence type="ECO:0000256" key="4">
    <source>
        <dbReference type="ARBA" id="ARBA00022552"/>
    </source>
</evidence>
<dbReference type="InterPro" id="IPR051945">
    <property type="entry name" value="RRM_MRD1_RNA_proc_ribogen"/>
</dbReference>
<evidence type="ECO:0000256" key="11">
    <source>
        <dbReference type="SAM" id="Coils"/>
    </source>
</evidence>
<dbReference type="GO" id="GO:0000480">
    <property type="term" value="P:endonucleolytic cleavage in 5'-ETS of tricistronic rRNA transcript (SSU-rRNA, 5.8S rRNA, LSU-rRNA)"/>
    <property type="evidence" value="ECO:0007669"/>
    <property type="project" value="EnsemblFungi"/>
</dbReference>
<dbReference type="GO" id="GO:0032040">
    <property type="term" value="C:small-subunit processome"/>
    <property type="evidence" value="ECO:0007669"/>
    <property type="project" value="EnsemblFungi"/>
</dbReference>
<feature type="compositionally biased region" description="Basic and acidic residues" evidence="12">
    <location>
        <begin position="118"/>
        <end position="131"/>
    </location>
</feature>
<dbReference type="GO" id="GO:0034462">
    <property type="term" value="P:small-subunit processome assembly"/>
    <property type="evidence" value="ECO:0007669"/>
    <property type="project" value="EnsemblFungi"/>
</dbReference>
<dbReference type="InterPro" id="IPR035979">
    <property type="entry name" value="RBD_domain_sf"/>
</dbReference>
<dbReference type="GO" id="GO:0000447">
    <property type="term" value="P:endonucleolytic cleavage in ITS1 to separate SSU-rRNA from 5.8S rRNA and LSU-rRNA from tricistronic rRNA transcript (SSU-rRNA, 5.8S rRNA, LSU-rRNA)"/>
    <property type="evidence" value="ECO:0007669"/>
    <property type="project" value="EnsemblFungi"/>
</dbReference>
<evidence type="ECO:0000256" key="6">
    <source>
        <dbReference type="ARBA" id="ARBA00022884"/>
    </source>
</evidence>
<evidence type="ECO:0000256" key="1">
    <source>
        <dbReference type="ARBA" id="ARBA00004123"/>
    </source>
</evidence>
<dbReference type="STRING" id="1043003.A0A074VRB1"/>
<evidence type="ECO:0000256" key="9">
    <source>
        <dbReference type="ARBA" id="ARBA00057379"/>
    </source>
</evidence>
<keyword evidence="8" id="KW-0687">Ribonucleoprotein</keyword>
<dbReference type="PANTHER" id="PTHR48039:SF5">
    <property type="entry name" value="RNA-BINDING PROTEIN 28"/>
    <property type="match status" value="1"/>
</dbReference>
<evidence type="ECO:0000259" key="13">
    <source>
        <dbReference type="PROSITE" id="PS50102"/>
    </source>
</evidence>
<dbReference type="SUPFAM" id="SSF54928">
    <property type="entry name" value="RNA-binding domain, RBD"/>
    <property type="match status" value="4"/>
</dbReference>
<dbReference type="HOGENOM" id="CLU_008479_0_0_1"/>
<keyword evidence="11" id="KW-0175">Coiled coil</keyword>
<dbReference type="FunFam" id="3.30.70.330:FF:000247">
    <property type="entry name" value="Multiple RNA-binding domain-containing protein 1"/>
    <property type="match status" value="1"/>
</dbReference>
<proteinExistence type="inferred from homology"/>
<dbReference type="GO" id="GO:0030686">
    <property type="term" value="C:90S preribosome"/>
    <property type="evidence" value="ECO:0007669"/>
    <property type="project" value="EnsemblFungi"/>
</dbReference>
<reference evidence="14 15" key="1">
    <citation type="journal article" date="2014" name="BMC Genomics">
        <title>Genome sequencing of four Aureobasidium pullulans varieties: biotechnological potential, stress tolerance, and description of new species.</title>
        <authorList>
            <person name="Gostin Ar C."/>
            <person name="Ohm R.A."/>
            <person name="Kogej T."/>
            <person name="Sonjak S."/>
            <person name="Turk M."/>
            <person name="Zajc J."/>
            <person name="Zalar P."/>
            <person name="Grube M."/>
            <person name="Sun H."/>
            <person name="Han J."/>
            <person name="Sharma A."/>
            <person name="Chiniquy J."/>
            <person name="Ngan C.Y."/>
            <person name="Lipzen A."/>
            <person name="Barry K."/>
            <person name="Grigoriev I.V."/>
            <person name="Gunde-Cimerman N."/>
        </authorList>
    </citation>
    <scope>NUCLEOTIDE SEQUENCE [LARGE SCALE GENOMIC DNA]</scope>
    <source>
        <strain evidence="14 15">CBS 110374</strain>
    </source>
</reference>
<sequence>METESSRIFVRGLPPTMSEADFKKHFGKYEVTDARLFPQRRIGYVGYKSPEDAKKAVKYFNRTFIRMSKIGVELARPIGEAPTRKQGQSSQHPLAMAKLPAHNANAEPVVANLKRKRATPEPEAKEKDPKLSEFLNAMQAPSKLRGTRGEEVDIAAQELDTKVVVPEADSDSEYENVPKKQKKEEGTTTTRPSHTVAASPTPEPVPQPEPAAANDEEFEGFEDEPAPPTDEVEEKVRSSQRLYLRNLSYATQEDDLRSAFAEFGNLEEVHVPIDPKTGTPKGFAYLHFTNADSALKALRDMDGKVFQGRLLHILPAAAKREDKLDDFALSKLPLKKQQAIKRKREAASATFNWNSLYMNADAVMSSVADRLGVSKAELLDPTSSDAAVKQAHAETHVIQETKSYFKQNGVDMDAFKRRERGDTAILVKNFPYETKASELKELFEQHGKVKRFLMPPSGTIAIVEFHHAPEARAAFASLAYRKIHTSVLFLEKAPKDLFQATAPLTDSTDRETTQAGLDAKASASELLQETGTEVAAGTTSTLFVRNLNFSTTTDRLTDVFRPLSGFLTARVKTKTDPKKPGQVLSMGFGFLEFASKQQAAAAITAMDGYSLDGHKLQLRASHKATDAAEERRKEDKAKKLAARGTKIIIKNLPFEATKKDVRALFAAYGQLRSVRVPKKFDKGARGFAFADFTTPKEAENAMDALRDTHLLGRRLVLDFAAEDAEDAEAEIEAMAKKAGSQLNKVALQKLTSGGRKKFRVGDDQDGLDEA</sequence>